<reference evidence="1" key="1">
    <citation type="journal article" date="2022" name="Arch. Microbiol.">
        <title>Thiomicrorhabdus immobilis sp. nov., a mesophilic sulfur-oxidizing bacterium isolated from sediment of a brackish lake in northern Japan.</title>
        <authorList>
            <person name="Kojima H."/>
            <person name="Mochizuki J."/>
            <person name="Kanda M."/>
            <person name="Watanabe T."/>
            <person name="Fukui M."/>
        </authorList>
    </citation>
    <scope>NUCLEOTIDE SEQUENCE</scope>
    <source>
        <strain evidence="1">Am19</strain>
    </source>
</reference>
<evidence type="ECO:0000313" key="2">
    <source>
        <dbReference type="Proteomes" id="UP001054820"/>
    </source>
</evidence>
<dbReference type="PANTHER" id="PTHR38767">
    <property type="entry name" value="DNA POLYMERASE III SUBUNIT CHI"/>
    <property type="match status" value="1"/>
</dbReference>
<dbReference type="Gene3D" id="3.40.50.10110">
    <property type="entry name" value="DNA polymerase III subunit chi"/>
    <property type="match status" value="1"/>
</dbReference>
<sequence>MSEPIQNPDVLFYVLNSTEPAEREAFLSKLLNTIWKQQRQCDVRFANQQDAKRYDLTLWGAKPQSFIHHGLEWNVSAPIQLYGEKITKTCNDVLINLHPEFPEIHSQYQRTIEVLDQSDYLIKMGRERWKAYKQAGIEPTVHKIGF</sequence>
<proteinExistence type="predicted"/>
<evidence type="ECO:0008006" key="3">
    <source>
        <dbReference type="Google" id="ProtNLM"/>
    </source>
</evidence>
<protein>
    <recommendedName>
        <fullName evidence="3">DNA polymerase III subunit chi</fullName>
    </recommendedName>
</protein>
<gene>
    <name evidence="1" type="ORF">THMIRHAM_05010</name>
</gene>
<accession>A0ABM7MBI7</accession>
<keyword evidence="2" id="KW-1185">Reference proteome</keyword>
<dbReference type="EMBL" id="AP024202">
    <property type="protein sequence ID" value="BCN92716.1"/>
    <property type="molecule type" value="Genomic_DNA"/>
</dbReference>
<dbReference type="InterPro" id="IPR036768">
    <property type="entry name" value="PolIII_chi_sf"/>
</dbReference>
<dbReference type="RefSeq" id="WP_237262856.1">
    <property type="nucleotide sequence ID" value="NZ_AP024202.1"/>
</dbReference>
<dbReference type="SUPFAM" id="SSF102400">
    <property type="entry name" value="DNA polymerase III chi subunit"/>
    <property type="match status" value="1"/>
</dbReference>
<dbReference type="InterPro" id="IPR007459">
    <property type="entry name" value="DNA_pol3_chi"/>
</dbReference>
<name>A0ABM7MBI7_9GAMM</name>
<dbReference type="PANTHER" id="PTHR38767:SF1">
    <property type="entry name" value="DNA POLYMERASE III SUBUNIT CHI"/>
    <property type="match status" value="1"/>
</dbReference>
<organism evidence="1 2">
    <name type="scientific">Thiomicrorhabdus immobilis</name>
    <dbReference type="NCBI Taxonomy" id="2791037"/>
    <lineage>
        <taxon>Bacteria</taxon>
        <taxon>Pseudomonadati</taxon>
        <taxon>Pseudomonadota</taxon>
        <taxon>Gammaproteobacteria</taxon>
        <taxon>Thiotrichales</taxon>
        <taxon>Piscirickettsiaceae</taxon>
        <taxon>Thiomicrorhabdus</taxon>
    </lineage>
</organism>
<dbReference type="Pfam" id="PF04364">
    <property type="entry name" value="DNA_pol3_chi"/>
    <property type="match status" value="1"/>
</dbReference>
<evidence type="ECO:0000313" key="1">
    <source>
        <dbReference type="EMBL" id="BCN92716.1"/>
    </source>
</evidence>
<dbReference type="Proteomes" id="UP001054820">
    <property type="component" value="Chromosome"/>
</dbReference>